<dbReference type="EMBL" id="JABZRE010000048">
    <property type="protein sequence ID" value="MBF1307687.1"/>
    <property type="molecule type" value="Genomic_DNA"/>
</dbReference>
<protein>
    <submittedName>
        <fullName evidence="1">Uncharacterized protein</fullName>
    </submittedName>
</protein>
<dbReference type="AlphaFoldDB" id="A0A930H4F5"/>
<gene>
    <name evidence="1" type="ORF">HXM94_07925</name>
</gene>
<reference evidence="1" key="1">
    <citation type="submission" date="2020-04" db="EMBL/GenBank/DDBJ databases">
        <title>Deep metagenomics examines the oral microbiome during advanced dental caries in children, revealing novel taxa and co-occurrences with host molecules.</title>
        <authorList>
            <person name="Baker J.L."/>
            <person name="Morton J.T."/>
            <person name="Dinis M."/>
            <person name="Alvarez R."/>
            <person name="Tran N.C."/>
            <person name="Knight R."/>
            <person name="Edlund A."/>
        </authorList>
    </citation>
    <scope>NUCLEOTIDE SEQUENCE</scope>
    <source>
        <strain evidence="1">JCVI_23_bin.11</strain>
    </source>
</reference>
<sequence>MNDFLKLSEIKERINVKKVTNFNYIKKNQTFIQKFRLENQIKELPGLPNIAYSLPILSFVDKEDNFVKEFSFFVKVIEGTCISNILQYMKNSISEQKTTGDKSEILCFLGGKGSSGYNEYSIHNIEIISEEDEEIPSTNANYLNIGVLLPNFDKIDENNSVLDIYTSDRKPFEIENEISKVISFVTAGSVIKVKEDKTELYKVGKSIDNSKYNPLYKKNAIIFGNSYLIKLEV</sequence>
<name>A0A930H4F5_9FIRM</name>
<comment type="caution">
    <text evidence="1">The sequence shown here is derived from an EMBL/GenBank/DDBJ whole genome shotgun (WGS) entry which is preliminary data.</text>
</comment>
<proteinExistence type="predicted"/>
<evidence type="ECO:0000313" key="2">
    <source>
        <dbReference type="Proteomes" id="UP000758611"/>
    </source>
</evidence>
<evidence type="ECO:0000313" key="1">
    <source>
        <dbReference type="EMBL" id="MBF1307687.1"/>
    </source>
</evidence>
<organism evidence="1 2">
    <name type="scientific">Parvimonas micra</name>
    <dbReference type="NCBI Taxonomy" id="33033"/>
    <lineage>
        <taxon>Bacteria</taxon>
        <taxon>Bacillati</taxon>
        <taxon>Bacillota</taxon>
        <taxon>Tissierellia</taxon>
        <taxon>Tissierellales</taxon>
        <taxon>Peptoniphilaceae</taxon>
        <taxon>Parvimonas</taxon>
    </lineage>
</organism>
<dbReference type="Proteomes" id="UP000758611">
    <property type="component" value="Unassembled WGS sequence"/>
</dbReference>
<accession>A0A930H4F5</accession>